<sequence>MSWAMSESLHLATVEYTSCIKVVYKLHTQ</sequence>
<accession>A0A0E9RHE0</accession>
<reference evidence="1" key="1">
    <citation type="submission" date="2014-11" db="EMBL/GenBank/DDBJ databases">
        <authorList>
            <person name="Amaro Gonzalez C."/>
        </authorList>
    </citation>
    <scope>NUCLEOTIDE SEQUENCE</scope>
</reference>
<organism evidence="1">
    <name type="scientific">Anguilla anguilla</name>
    <name type="common">European freshwater eel</name>
    <name type="synonym">Muraena anguilla</name>
    <dbReference type="NCBI Taxonomy" id="7936"/>
    <lineage>
        <taxon>Eukaryota</taxon>
        <taxon>Metazoa</taxon>
        <taxon>Chordata</taxon>
        <taxon>Craniata</taxon>
        <taxon>Vertebrata</taxon>
        <taxon>Euteleostomi</taxon>
        <taxon>Actinopterygii</taxon>
        <taxon>Neopterygii</taxon>
        <taxon>Teleostei</taxon>
        <taxon>Anguilliformes</taxon>
        <taxon>Anguillidae</taxon>
        <taxon>Anguilla</taxon>
    </lineage>
</organism>
<reference evidence="1" key="2">
    <citation type="journal article" date="2015" name="Fish Shellfish Immunol.">
        <title>Early steps in the European eel (Anguilla anguilla)-Vibrio vulnificus interaction in the gills: Role of the RtxA13 toxin.</title>
        <authorList>
            <person name="Callol A."/>
            <person name="Pajuelo D."/>
            <person name="Ebbesson L."/>
            <person name="Teles M."/>
            <person name="MacKenzie S."/>
            <person name="Amaro C."/>
        </authorList>
    </citation>
    <scope>NUCLEOTIDE SEQUENCE</scope>
</reference>
<name>A0A0E9RHE0_ANGAN</name>
<proteinExistence type="predicted"/>
<dbReference type="EMBL" id="GBXM01080712">
    <property type="protein sequence ID" value="JAH27865.1"/>
    <property type="molecule type" value="Transcribed_RNA"/>
</dbReference>
<evidence type="ECO:0000313" key="1">
    <source>
        <dbReference type="EMBL" id="JAH27865.1"/>
    </source>
</evidence>
<dbReference type="AlphaFoldDB" id="A0A0E9RHE0"/>
<protein>
    <submittedName>
        <fullName evidence="1">Uncharacterized protein</fullName>
    </submittedName>
</protein>